<dbReference type="Pfam" id="PF00581">
    <property type="entry name" value="Rhodanese"/>
    <property type="match status" value="3"/>
</dbReference>
<accession>A0A319E5Y9</accession>
<dbReference type="Gene3D" id="3.40.250.10">
    <property type="entry name" value="Rhodanese-like domain"/>
    <property type="match status" value="4"/>
</dbReference>
<dbReference type="EMBL" id="KZ826365">
    <property type="protein sequence ID" value="PYI04760.1"/>
    <property type="molecule type" value="Genomic_DNA"/>
</dbReference>
<dbReference type="Proteomes" id="UP000248423">
    <property type="component" value="Unassembled WGS sequence"/>
</dbReference>
<dbReference type="STRING" id="1448318.A0A319E5Y9"/>
<evidence type="ECO:0000313" key="4">
    <source>
        <dbReference type="Proteomes" id="UP000248423"/>
    </source>
</evidence>
<sequence>MPPKSITARSVRQHWTNHQEIALLDVREEGPYAACHPLFAINVPVSEIETKVPGLVPRLSAPIVVYDNGEGYAARAAIRITALGYQDVSILADGLAGYARVGEVYRDVNTPSKAFGELVESIAHTPSLSAREVKDLIDGSGEQEVVVLDARRFEEYHTMGIPRGRSCPGGELLYRVFEAARDPETLVVVNCAGRTRSIIGTQTLVNAGIPNPIRALRNGTIGWMLDGFEVDMQKTEKVPQPSVTAVQRVRQHADSWAKYQLLAESADRTLYLLDVRDPEEYARGHPAGFATDEWMGVRGARIVLYDTDGVRAPMTASWLLQLGWEAYVASAAENLSIPQGPSCTVSPSGAITVEGLQALTGATVVDLARSPAYRRGHIPGAWFASGPDLARDLNQVNGDGPFVLTSPDGAVAAMNVADARQSVTRPVFYLAGGTTAWVTARNPLETEARWLSEPIDVYQQT</sequence>
<keyword evidence="1" id="KW-0677">Repeat</keyword>
<evidence type="ECO:0000313" key="3">
    <source>
        <dbReference type="EMBL" id="PYI04760.1"/>
    </source>
</evidence>
<evidence type="ECO:0000256" key="1">
    <source>
        <dbReference type="ARBA" id="ARBA00022737"/>
    </source>
</evidence>
<protein>
    <submittedName>
        <fullName evidence="3">Rhodanese-like protein</fullName>
    </submittedName>
</protein>
<dbReference type="AlphaFoldDB" id="A0A319E5Y9"/>
<dbReference type="InterPro" id="IPR001763">
    <property type="entry name" value="Rhodanese-like_dom"/>
</dbReference>
<dbReference type="OrthoDB" id="566238at2759"/>
<feature type="domain" description="Rhodanese" evidence="2">
    <location>
        <begin position="17"/>
        <end position="106"/>
    </location>
</feature>
<gene>
    <name evidence="3" type="ORF">BO78DRAFT_462409</name>
</gene>
<dbReference type="VEuPathDB" id="FungiDB:BO78DRAFT_462409"/>
<dbReference type="InterPro" id="IPR051126">
    <property type="entry name" value="Thiosulfate_sulfurtransferase"/>
</dbReference>
<organism evidence="3 4">
    <name type="scientific">Aspergillus sclerotiicarbonarius (strain CBS 121057 / IBT 28362)</name>
    <dbReference type="NCBI Taxonomy" id="1448318"/>
    <lineage>
        <taxon>Eukaryota</taxon>
        <taxon>Fungi</taxon>
        <taxon>Dikarya</taxon>
        <taxon>Ascomycota</taxon>
        <taxon>Pezizomycotina</taxon>
        <taxon>Eurotiomycetes</taxon>
        <taxon>Eurotiomycetidae</taxon>
        <taxon>Eurotiales</taxon>
        <taxon>Aspergillaceae</taxon>
        <taxon>Aspergillus</taxon>
        <taxon>Aspergillus subgen. Circumdati</taxon>
    </lineage>
</organism>
<feature type="domain" description="Rhodanese" evidence="2">
    <location>
        <begin position="141"/>
        <end position="232"/>
    </location>
</feature>
<dbReference type="SUPFAM" id="SSF52821">
    <property type="entry name" value="Rhodanese/Cell cycle control phosphatase"/>
    <property type="match status" value="4"/>
</dbReference>
<evidence type="ECO:0000259" key="2">
    <source>
        <dbReference type="PROSITE" id="PS50206"/>
    </source>
</evidence>
<dbReference type="InterPro" id="IPR036873">
    <property type="entry name" value="Rhodanese-like_dom_sf"/>
</dbReference>
<dbReference type="PANTHER" id="PTHR43855:SF1">
    <property type="entry name" value="THIOSULFATE SULFURTRANSFERASE"/>
    <property type="match status" value="1"/>
</dbReference>
<name>A0A319E5Y9_ASPSB</name>
<dbReference type="SMART" id="SM00450">
    <property type="entry name" value="RHOD"/>
    <property type="match status" value="4"/>
</dbReference>
<proteinExistence type="predicted"/>
<reference evidence="3 4" key="1">
    <citation type="submission" date="2018-02" db="EMBL/GenBank/DDBJ databases">
        <title>The genomes of Aspergillus section Nigri reveals drivers in fungal speciation.</title>
        <authorList>
            <consortium name="DOE Joint Genome Institute"/>
            <person name="Vesth T.C."/>
            <person name="Nybo J."/>
            <person name="Theobald S."/>
            <person name="Brandl J."/>
            <person name="Frisvad J.C."/>
            <person name="Nielsen K.F."/>
            <person name="Lyhne E.K."/>
            <person name="Kogle M.E."/>
            <person name="Kuo A."/>
            <person name="Riley R."/>
            <person name="Clum A."/>
            <person name="Nolan M."/>
            <person name="Lipzen A."/>
            <person name="Salamov A."/>
            <person name="Henrissat B."/>
            <person name="Wiebenga A."/>
            <person name="De vries R.P."/>
            <person name="Grigoriev I.V."/>
            <person name="Mortensen U.H."/>
            <person name="Andersen M.R."/>
            <person name="Baker S.E."/>
        </authorList>
    </citation>
    <scope>NUCLEOTIDE SEQUENCE [LARGE SCALE GENOMIC DNA]</scope>
    <source>
        <strain evidence="3 4">CBS 121057</strain>
    </source>
</reference>
<dbReference type="PANTHER" id="PTHR43855">
    <property type="entry name" value="THIOSULFATE SULFURTRANSFERASE"/>
    <property type="match status" value="1"/>
</dbReference>
<keyword evidence="4" id="KW-1185">Reference proteome</keyword>
<dbReference type="PROSITE" id="PS50206">
    <property type="entry name" value="RHODANESE_3"/>
    <property type="match status" value="3"/>
</dbReference>
<feature type="domain" description="Rhodanese" evidence="2">
    <location>
        <begin position="266"/>
        <end position="446"/>
    </location>
</feature>